<reference evidence="9" key="2">
    <citation type="submission" date="2020-09" db="EMBL/GenBank/DDBJ databases">
        <authorList>
            <person name="Sun Q."/>
            <person name="Zhou Y."/>
        </authorList>
    </citation>
    <scope>NUCLEOTIDE SEQUENCE</scope>
    <source>
        <strain evidence="9">CGMCC 1.15371</strain>
    </source>
</reference>
<keyword evidence="4" id="KW-0418">Kinase</keyword>
<sequence>MSDQKAAFFEEGMPRPLLAFYGDDFTGSTDVMEALTCGGMPTVLFLKPPSSDLLKKAFPHIQAFGIAGVSRSLSPEEMEQELLEAFSFIQASQARVCHYKICSTFDSSPEVGSIGRAIDIALKCFSEQRFIPIVAGVPALKRYTLFGHHFATLNQETYRLDRHPIMSQHPMTPMKESDLRLHLSYQTDLQFSSVNILELSSELQMIKQIVDQKVISHPMGLLFDVLDEDRLKKVGQLIWEEAADLDTPLFVVGSSGIEYGLTEAWQASDAIPLAMPSFNVTPSIDPLLVISGSCSMLTQSQIDYALDHGFKGLKVSGEQCIDPLTCADYCLEIIHQATKLIEQGNSVVIYSAHGPADASIARIKQRLVSSGLKSTDTSPLIGQALGSMCREILRQTGIGRLVVAGGDTSGFVLKELEIYALEMVTPLTPGGPLCKAYSEHLTFDGLELCLKGGQVGPVDFFQVCKNNGTDQKERL</sequence>
<evidence type="ECO:0008006" key="11">
    <source>
        <dbReference type="Google" id="ProtNLM"/>
    </source>
</evidence>
<comment type="caution">
    <text evidence="9">The sequence shown here is derived from an EMBL/GenBank/DDBJ whole genome shotgun (WGS) entry which is preliminary data.</text>
</comment>
<evidence type="ECO:0000256" key="6">
    <source>
        <dbReference type="ARBA" id="ARBA00023277"/>
    </source>
</evidence>
<evidence type="ECO:0000256" key="2">
    <source>
        <dbReference type="ARBA" id="ARBA00022679"/>
    </source>
</evidence>
<evidence type="ECO:0000313" key="9">
    <source>
        <dbReference type="EMBL" id="GGE52771.1"/>
    </source>
</evidence>
<keyword evidence="5" id="KW-0067">ATP-binding</keyword>
<evidence type="ECO:0000256" key="4">
    <source>
        <dbReference type="ARBA" id="ARBA00022777"/>
    </source>
</evidence>
<organism evidence="9 10">
    <name type="scientific">Pullulanibacillus camelliae</name>
    <dbReference type="NCBI Taxonomy" id="1707096"/>
    <lineage>
        <taxon>Bacteria</taxon>
        <taxon>Bacillati</taxon>
        <taxon>Bacillota</taxon>
        <taxon>Bacilli</taxon>
        <taxon>Bacillales</taxon>
        <taxon>Sporolactobacillaceae</taxon>
        <taxon>Pullulanibacillus</taxon>
    </lineage>
</organism>
<dbReference type="RefSeq" id="WP_188697382.1">
    <property type="nucleotide sequence ID" value="NZ_BMIR01000022.1"/>
</dbReference>
<keyword evidence="3" id="KW-0547">Nucleotide-binding</keyword>
<dbReference type="SUPFAM" id="SSF142764">
    <property type="entry name" value="YgbK-like"/>
    <property type="match status" value="1"/>
</dbReference>
<feature type="domain" description="Four-carbon acid sugar kinase nucleotide binding" evidence="8">
    <location>
        <begin position="288"/>
        <end position="461"/>
    </location>
</feature>
<comment type="similarity">
    <text evidence="1">Belongs to the four-carbon acid sugar kinase family.</text>
</comment>
<keyword evidence="6" id="KW-0119">Carbohydrate metabolism</keyword>
<proteinExistence type="inferred from homology"/>
<evidence type="ECO:0000259" key="8">
    <source>
        <dbReference type="Pfam" id="PF17042"/>
    </source>
</evidence>
<name>A0A8J3DZZ0_9BACL</name>
<dbReference type="InterPro" id="IPR042213">
    <property type="entry name" value="NBD_C_sf"/>
</dbReference>
<accession>A0A8J3DZZ0</accession>
<evidence type="ECO:0000256" key="1">
    <source>
        <dbReference type="ARBA" id="ARBA00005715"/>
    </source>
</evidence>
<dbReference type="GO" id="GO:0016301">
    <property type="term" value="F:kinase activity"/>
    <property type="evidence" value="ECO:0007669"/>
    <property type="project" value="UniProtKB-KW"/>
</dbReference>
<dbReference type="Pfam" id="PF07005">
    <property type="entry name" value="SBD_N"/>
    <property type="match status" value="1"/>
</dbReference>
<dbReference type="Proteomes" id="UP000628775">
    <property type="component" value="Unassembled WGS sequence"/>
</dbReference>
<dbReference type="InterPro" id="IPR031475">
    <property type="entry name" value="NBD_C"/>
</dbReference>
<dbReference type="InterPro" id="IPR037051">
    <property type="entry name" value="4-carb_acid_sugar_kinase_N_sf"/>
</dbReference>
<dbReference type="InterPro" id="IPR010737">
    <property type="entry name" value="4-carb_acid_sugar_kinase_N"/>
</dbReference>
<evidence type="ECO:0000256" key="5">
    <source>
        <dbReference type="ARBA" id="ARBA00022840"/>
    </source>
</evidence>
<dbReference type="GO" id="GO:0005524">
    <property type="term" value="F:ATP binding"/>
    <property type="evidence" value="ECO:0007669"/>
    <property type="project" value="UniProtKB-KW"/>
</dbReference>
<keyword evidence="2" id="KW-0808">Transferase</keyword>
<keyword evidence="10" id="KW-1185">Reference proteome</keyword>
<gene>
    <name evidence="9" type="ORF">GCM10011391_34530</name>
</gene>
<evidence type="ECO:0000259" key="7">
    <source>
        <dbReference type="Pfam" id="PF07005"/>
    </source>
</evidence>
<feature type="domain" description="Four-carbon acid sugar kinase N-terminal" evidence="7">
    <location>
        <begin position="18"/>
        <end position="261"/>
    </location>
</feature>
<dbReference type="AlphaFoldDB" id="A0A8J3DZZ0"/>
<protein>
    <recommendedName>
        <fullName evidence="11">Four-carbon acid sugar kinase family protein</fullName>
    </recommendedName>
</protein>
<dbReference type="Pfam" id="PF17042">
    <property type="entry name" value="NBD_C"/>
    <property type="match status" value="1"/>
</dbReference>
<evidence type="ECO:0000313" key="10">
    <source>
        <dbReference type="Proteomes" id="UP000628775"/>
    </source>
</evidence>
<reference evidence="9" key="1">
    <citation type="journal article" date="2014" name="Int. J. Syst. Evol. Microbiol.">
        <title>Complete genome sequence of Corynebacterium casei LMG S-19264T (=DSM 44701T), isolated from a smear-ripened cheese.</title>
        <authorList>
            <consortium name="US DOE Joint Genome Institute (JGI-PGF)"/>
            <person name="Walter F."/>
            <person name="Albersmeier A."/>
            <person name="Kalinowski J."/>
            <person name="Ruckert C."/>
        </authorList>
    </citation>
    <scope>NUCLEOTIDE SEQUENCE</scope>
    <source>
        <strain evidence="9">CGMCC 1.15371</strain>
    </source>
</reference>
<evidence type="ECO:0000256" key="3">
    <source>
        <dbReference type="ARBA" id="ARBA00022741"/>
    </source>
</evidence>
<dbReference type="Gene3D" id="3.40.50.10840">
    <property type="entry name" value="Putative sugar-binding, N-terminal domain"/>
    <property type="match status" value="1"/>
</dbReference>
<dbReference type="Gene3D" id="3.40.980.20">
    <property type="entry name" value="Four-carbon acid sugar kinase, nucleotide binding domain"/>
    <property type="match status" value="1"/>
</dbReference>
<dbReference type="EMBL" id="BMIR01000022">
    <property type="protein sequence ID" value="GGE52771.1"/>
    <property type="molecule type" value="Genomic_DNA"/>
</dbReference>